<sequence>MIGNGDVIKLHELKAIGMSIRDISSEAGQYPVYYLLVSSLAFSVRLRRKSDDS</sequence>
<reference evidence="1 2" key="1">
    <citation type="submission" date="2016-10" db="EMBL/GenBank/DDBJ databases">
        <authorList>
            <person name="de Groot N.N."/>
        </authorList>
    </citation>
    <scope>NUCLEOTIDE SEQUENCE [LARGE SCALE GENOMIC DNA]</scope>
    <source>
        <strain evidence="1 2">DSM 46701</strain>
    </source>
</reference>
<protein>
    <submittedName>
        <fullName evidence="1">Uncharacterized protein</fullName>
    </submittedName>
</protein>
<gene>
    <name evidence="1" type="ORF">SAMN05444955_1081</name>
</gene>
<name>A0A1H8F3Y7_9BACL</name>
<dbReference type="Proteomes" id="UP000199695">
    <property type="component" value="Unassembled WGS sequence"/>
</dbReference>
<keyword evidence="2" id="KW-1185">Reference proteome</keyword>
<proteinExistence type="predicted"/>
<evidence type="ECO:0000313" key="2">
    <source>
        <dbReference type="Proteomes" id="UP000199695"/>
    </source>
</evidence>
<dbReference type="AlphaFoldDB" id="A0A1H8F3Y7"/>
<dbReference type="EMBL" id="FOCQ01000008">
    <property type="protein sequence ID" value="SEN26435.1"/>
    <property type="molecule type" value="Genomic_DNA"/>
</dbReference>
<organism evidence="1 2">
    <name type="scientific">Lihuaxuella thermophila</name>
    <dbReference type="NCBI Taxonomy" id="1173111"/>
    <lineage>
        <taxon>Bacteria</taxon>
        <taxon>Bacillati</taxon>
        <taxon>Bacillota</taxon>
        <taxon>Bacilli</taxon>
        <taxon>Bacillales</taxon>
        <taxon>Thermoactinomycetaceae</taxon>
        <taxon>Lihuaxuella</taxon>
    </lineage>
</organism>
<accession>A0A1H8F3Y7</accession>
<evidence type="ECO:0000313" key="1">
    <source>
        <dbReference type="EMBL" id="SEN26435.1"/>
    </source>
</evidence>